<protein>
    <submittedName>
        <fullName evidence="1">Uncharacterized protein</fullName>
    </submittedName>
</protein>
<dbReference type="AlphaFoldDB" id="A0A4Y2W4F5"/>
<name>A0A4Y2W4F5_ARAVE</name>
<sequence length="97" mass="11333">MVEPILDSERKELSFEEQQKTVVCAASNNQDEFDLLTKFSSWNKLKRVVAWCFRFVNNANASTSNIKEVLIVLELNRASNIIVRLVRRVHLKRKSRL</sequence>
<proteinExistence type="predicted"/>
<evidence type="ECO:0000313" key="1">
    <source>
        <dbReference type="EMBL" id="GBO30827.1"/>
    </source>
</evidence>
<organism evidence="1 2">
    <name type="scientific">Araneus ventricosus</name>
    <name type="common">Orbweaver spider</name>
    <name type="synonym">Epeira ventricosa</name>
    <dbReference type="NCBI Taxonomy" id="182803"/>
    <lineage>
        <taxon>Eukaryota</taxon>
        <taxon>Metazoa</taxon>
        <taxon>Ecdysozoa</taxon>
        <taxon>Arthropoda</taxon>
        <taxon>Chelicerata</taxon>
        <taxon>Arachnida</taxon>
        <taxon>Araneae</taxon>
        <taxon>Araneomorphae</taxon>
        <taxon>Entelegynae</taxon>
        <taxon>Araneoidea</taxon>
        <taxon>Araneidae</taxon>
        <taxon>Araneus</taxon>
    </lineage>
</organism>
<reference evidence="1 2" key="1">
    <citation type="journal article" date="2019" name="Sci. Rep.">
        <title>Orb-weaving spider Araneus ventricosus genome elucidates the spidroin gene catalogue.</title>
        <authorList>
            <person name="Kono N."/>
            <person name="Nakamura H."/>
            <person name="Ohtoshi R."/>
            <person name="Moran D.A.P."/>
            <person name="Shinohara A."/>
            <person name="Yoshida Y."/>
            <person name="Fujiwara M."/>
            <person name="Mori M."/>
            <person name="Tomita M."/>
            <person name="Arakawa K."/>
        </authorList>
    </citation>
    <scope>NUCLEOTIDE SEQUENCE [LARGE SCALE GENOMIC DNA]</scope>
</reference>
<evidence type="ECO:0000313" key="2">
    <source>
        <dbReference type="Proteomes" id="UP000499080"/>
    </source>
</evidence>
<comment type="caution">
    <text evidence="1">The sequence shown here is derived from an EMBL/GenBank/DDBJ whole genome shotgun (WGS) entry which is preliminary data.</text>
</comment>
<gene>
    <name evidence="1" type="ORF">AVEN_210767_1</name>
</gene>
<dbReference type="Proteomes" id="UP000499080">
    <property type="component" value="Unassembled WGS sequence"/>
</dbReference>
<accession>A0A4Y2W4F5</accession>
<keyword evidence="2" id="KW-1185">Reference proteome</keyword>
<dbReference type="EMBL" id="BGPR01054039">
    <property type="protein sequence ID" value="GBO30827.1"/>
    <property type="molecule type" value="Genomic_DNA"/>
</dbReference>